<comment type="caution">
    <text evidence="2">The sequence shown here is derived from an EMBL/GenBank/DDBJ whole genome shotgun (WGS) entry which is preliminary data.</text>
</comment>
<dbReference type="AlphaFoldDB" id="A0A2A6Z7N0"/>
<accession>A0A2A6Z7N0</accession>
<reference evidence="2 3" key="1">
    <citation type="journal article" date="2017" name="Front. Microbiol.">
        <title>New Insights into the Diversity of the Genus Faecalibacterium.</title>
        <authorList>
            <person name="Benevides L."/>
            <person name="Burman S."/>
            <person name="Martin R."/>
            <person name="Robert V."/>
            <person name="Thomas M."/>
            <person name="Miquel S."/>
            <person name="Chain F."/>
            <person name="Sokol H."/>
            <person name="Bermudez-Humaran L.G."/>
            <person name="Morrison M."/>
            <person name="Langella P."/>
            <person name="Azevedo V.A."/>
            <person name="Chatel J.M."/>
            <person name="Soares S."/>
        </authorList>
    </citation>
    <scope>NUCLEOTIDE SEQUENCE [LARGE SCALE GENOMIC DNA]</scope>
    <source>
        <strain evidence="3">CNCM I-4540</strain>
    </source>
</reference>
<keyword evidence="3" id="KW-1185">Reference proteome</keyword>
<name>A0A2A6Z7N0_9FIRM</name>
<gene>
    <name evidence="2" type="ORF">CGS46_12670</name>
</gene>
<dbReference type="EMBL" id="NMTQ01000037">
    <property type="protein sequence ID" value="PDX57371.1"/>
    <property type="molecule type" value="Genomic_DNA"/>
</dbReference>
<protein>
    <submittedName>
        <fullName evidence="2">Uncharacterized protein</fullName>
    </submittedName>
</protein>
<proteinExistence type="predicted"/>
<evidence type="ECO:0000256" key="1">
    <source>
        <dbReference type="SAM" id="MobiDB-lite"/>
    </source>
</evidence>
<organism evidence="2 3">
    <name type="scientific">Faecalibacterium langellae</name>
    <dbReference type="NCBI Taxonomy" id="3435293"/>
    <lineage>
        <taxon>Bacteria</taxon>
        <taxon>Bacillati</taxon>
        <taxon>Bacillota</taxon>
        <taxon>Clostridia</taxon>
        <taxon>Eubacteriales</taxon>
        <taxon>Oscillospiraceae</taxon>
        <taxon>Faecalibacterium</taxon>
    </lineage>
</organism>
<dbReference type="Proteomes" id="UP000220752">
    <property type="component" value="Unassembled WGS sequence"/>
</dbReference>
<evidence type="ECO:0000313" key="2">
    <source>
        <dbReference type="EMBL" id="PDX57371.1"/>
    </source>
</evidence>
<feature type="region of interest" description="Disordered" evidence="1">
    <location>
        <begin position="105"/>
        <end position="134"/>
    </location>
</feature>
<sequence>MNPSSGNKGVNHLAQVLAGQSKKDHDRNSALVLDFGEIMDDYSLQTNTFSIPIPVEDYHVCRQLTLGKTGDILAKTQAVGSPGSGEHEHNVVSKLKDSLGKPCTGSIGVAASAQPDPPDPPQSNAGSGGPEGAHQHHVLIPEKMRRLKPGDRVLVAWVQSEAVVVDIICPAEDLKK</sequence>
<evidence type="ECO:0000313" key="3">
    <source>
        <dbReference type="Proteomes" id="UP000220752"/>
    </source>
</evidence>